<dbReference type="PANTHER" id="PTHR47823">
    <property type="entry name" value="ION_TRANS DOMAIN-CONTAINING PROTEIN"/>
    <property type="match status" value="1"/>
</dbReference>
<dbReference type="InterPro" id="IPR000595">
    <property type="entry name" value="cNMP-bd_dom"/>
</dbReference>
<dbReference type="CDD" id="cd00038">
    <property type="entry name" value="CAP_ED"/>
    <property type="match status" value="1"/>
</dbReference>
<keyword evidence="3" id="KW-1185">Reference proteome</keyword>
<evidence type="ECO:0000259" key="1">
    <source>
        <dbReference type="PROSITE" id="PS50042"/>
    </source>
</evidence>
<dbReference type="PANTHER" id="PTHR47823:SF9">
    <property type="entry name" value="CHROMOSOME UNDETERMINED SCAFFOLD_10, WHOLE GENOME SHOTGUN SEQUENCE"/>
    <property type="match status" value="1"/>
</dbReference>
<gene>
    <name evidence="2" type="ORF">H6A19_07545</name>
</gene>
<dbReference type="InterPro" id="IPR036390">
    <property type="entry name" value="WH_DNA-bd_sf"/>
</dbReference>
<dbReference type="Gene3D" id="2.60.120.10">
    <property type="entry name" value="Jelly Rolls"/>
    <property type="match status" value="1"/>
</dbReference>
<name>A0ABS2FG48_9CLOT</name>
<dbReference type="Pfam" id="PF00027">
    <property type="entry name" value="cNMP_binding"/>
    <property type="match status" value="1"/>
</dbReference>
<dbReference type="InterPro" id="IPR014710">
    <property type="entry name" value="RmlC-like_jellyroll"/>
</dbReference>
<protein>
    <submittedName>
        <fullName evidence="2">Crp/Fnr family transcriptional regulator</fullName>
    </submittedName>
</protein>
<dbReference type="SUPFAM" id="SSF51206">
    <property type="entry name" value="cAMP-binding domain-like"/>
    <property type="match status" value="1"/>
</dbReference>
<comment type="caution">
    <text evidence="2">The sequence shown here is derived from an EMBL/GenBank/DDBJ whole genome shotgun (WGS) entry which is preliminary data.</text>
</comment>
<dbReference type="EMBL" id="JACJLL010000036">
    <property type="protein sequence ID" value="MBM6819189.1"/>
    <property type="molecule type" value="Genomic_DNA"/>
</dbReference>
<organism evidence="2 3">
    <name type="scientific">Clostridium saudiense</name>
    <dbReference type="NCBI Taxonomy" id="1414720"/>
    <lineage>
        <taxon>Bacteria</taxon>
        <taxon>Bacillati</taxon>
        <taxon>Bacillota</taxon>
        <taxon>Clostridia</taxon>
        <taxon>Eubacteriales</taxon>
        <taxon>Clostridiaceae</taxon>
        <taxon>Clostridium</taxon>
    </lineage>
</organism>
<sequence>MNNLPYFLDTCPNYIKNKFMYVKFNTFDKILIQNEDPNFVYIIKKGKVKVYSLTPTGIKYLERTYCENDLFGELEVFANKPILNYVEALEPCEAIKISKESFLEWIKYDSEFSLYIHIELSEKMYHTSINSKANVAYNLKDRVLFFLWKFLNEHNLNTVHKDILVEGVGSNIRSVNRIIKELVDEDIIEYNKGSIKVKDINKLADINFSSNSNNNLVSIFNNNSGGKQ</sequence>
<evidence type="ECO:0000313" key="3">
    <source>
        <dbReference type="Proteomes" id="UP000767334"/>
    </source>
</evidence>
<dbReference type="SUPFAM" id="SSF46785">
    <property type="entry name" value="Winged helix' DNA-binding domain"/>
    <property type="match status" value="1"/>
</dbReference>
<evidence type="ECO:0000313" key="2">
    <source>
        <dbReference type="EMBL" id="MBM6819189.1"/>
    </source>
</evidence>
<accession>A0ABS2FG48</accession>
<dbReference type="Proteomes" id="UP000767334">
    <property type="component" value="Unassembled WGS sequence"/>
</dbReference>
<feature type="domain" description="Cyclic nucleotide-binding" evidence="1">
    <location>
        <begin position="28"/>
        <end position="102"/>
    </location>
</feature>
<dbReference type="PROSITE" id="PS50042">
    <property type="entry name" value="CNMP_BINDING_3"/>
    <property type="match status" value="1"/>
</dbReference>
<dbReference type="SMART" id="SM00100">
    <property type="entry name" value="cNMP"/>
    <property type="match status" value="1"/>
</dbReference>
<dbReference type="InterPro" id="IPR018490">
    <property type="entry name" value="cNMP-bd_dom_sf"/>
</dbReference>
<proteinExistence type="predicted"/>
<dbReference type="RefSeq" id="WP_133014673.1">
    <property type="nucleotide sequence ID" value="NZ_JACJLL010000036.1"/>
</dbReference>
<reference evidence="2 3" key="1">
    <citation type="journal article" date="2021" name="Sci. Rep.">
        <title>The distribution of antibiotic resistance genes in chicken gut microbiota commensals.</title>
        <authorList>
            <person name="Juricova H."/>
            <person name="Matiasovicova J."/>
            <person name="Kubasova T."/>
            <person name="Cejkova D."/>
            <person name="Rychlik I."/>
        </authorList>
    </citation>
    <scope>NUCLEOTIDE SEQUENCE [LARGE SCALE GENOMIC DNA]</scope>
    <source>
        <strain evidence="2 3">An435</strain>
    </source>
</reference>